<feature type="domain" description="OmpR/PhoB-type" evidence="11">
    <location>
        <begin position="125"/>
        <end position="223"/>
    </location>
</feature>
<dbReference type="FunFam" id="1.10.10.10:FF:000018">
    <property type="entry name" value="DNA-binding response regulator ResD"/>
    <property type="match status" value="1"/>
</dbReference>
<reference evidence="12" key="1">
    <citation type="submission" date="2020-10" db="EMBL/GenBank/DDBJ databases">
        <authorList>
            <person name="Gilroy R."/>
        </authorList>
    </citation>
    <scope>NUCLEOTIDE SEQUENCE</scope>
    <source>
        <strain evidence="12">ChiW13-3771</strain>
    </source>
</reference>
<dbReference type="InterPro" id="IPR036388">
    <property type="entry name" value="WH-like_DNA-bd_sf"/>
</dbReference>
<evidence type="ECO:0000256" key="9">
    <source>
        <dbReference type="PROSITE-ProRule" id="PRU01091"/>
    </source>
</evidence>
<evidence type="ECO:0000256" key="2">
    <source>
        <dbReference type="ARBA" id="ARBA00022553"/>
    </source>
</evidence>
<reference evidence="12" key="2">
    <citation type="journal article" date="2021" name="PeerJ">
        <title>Extensive microbial diversity within the chicken gut microbiome revealed by metagenomics and culture.</title>
        <authorList>
            <person name="Gilroy R."/>
            <person name="Ravi A."/>
            <person name="Getino M."/>
            <person name="Pursley I."/>
            <person name="Horton D.L."/>
            <person name="Alikhan N.F."/>
            <person name="Baker D."/>
            <person name="Gharbi K."/>
            <person name="Hall N."/>
            <person name="Watson M."/>
            <person name="Adriaenssens E.M."/>
            <person name="Foster-Nyarko E."/>
            <person name="Jarju S."/>
            <person name="Secka A."/>
            <person name="Antonio M."/>
            <person name="Oren A."/>
            <person name="Chaudhuri R.R."/>
            <person name="La Ragione R."/>
            <person name="Hildebrand F."/>
            <person name="Pallen M.J."/>
        </authorList>
    </citation>
    <scope>NUCLEOTIDE SEQUENCE</scope>
    <source>
        <strain evidence="12">ChiW13-3771</strain>
    </source>
</reference>
<evidence type="ECO:0000256" key="8">
    <source>
        <dbReference type="PROSITE-ProRule" id="PRU00169"/>
    </source>
</evidence>
<dbReference type="Gene3D" id="1.10.10.10">
    <property type="entry name" value="Winged helix-like DNA-binding domain superfamily/Winged helix DNA-binding domain"/>
    <property type="match status" value="1"/>
</dbReference>
<feature type="modified residue" description="4-aspartylphosphate" evidence="8">
    <location>
        <position position="52"/>
    </location>
</feature>
<dbReference type="Gene3D" id="6.10.250.690">
    <property type="match status" value="1"/>
</dbReference>
<comment type="function">
    <text evidence="7">May play the central regulatory role in sporulation. It may be an element of the effector pathway responsible for the activation of sporulation genes in response to nutritional stress. Spo0A may act in concert with spo0H (a sigma factor) to control the expression of some genes that are critical to the sporulation process.</text>
</comment>
<evidence type="ECO:0000256" key="6">
    <source>
        <dbReference type="ARBA" id="ARBA00023163"/>
    </source>
</evidence>
<dbReference type="Pfam" id="PF00072">
    <property type="entry name" value="Response_reg"/>
    <property type="match status" value="1"/>
</dbReference>
<dbReference type="SMART" id="SM00862">
    <property type="entry name" value="Trans_reg_C"/>
    <property type="match status" value="1"/>
</dbReference>
<organism evidence="12 13">
    <name type="scientific">Candidatus Fimimorpha faecalis</name>
    <dbReference type="NCBI Taxonomy" id="2840824"/>
    <lineage>
        <taxon>Bacteria</taxon>
        <taxon>Bacillati</taxon>
        <taxon>Bacillota</taxon>
        <taxon>Clostridia</taxon>
        <taxon>Eubacteriales</taxon>
        <taxon>Candidatus Fimimorpha</taxon>
    </lineage>
</organism>
<dbReference type="Gene3D" id="3.40.50.2300">
    <property type="match status" value="1"/>
</dbReference>
<evidence type="ECO:0000256" key="7">
    <source>
        <dbReference type="ARBA" id="ARBA00024867"/>
    </source>
</evidence>
<dbReference type="GO" id="GO:0006355">
    <property type="term" value="P:regulation of DNA-templated transcription"/>
    <property type="evidence" value="ECO:0007669"/>
    <property type="project" value="InterPro"/>
</dbReference>
<dbReference type="GO" id="GO:0032993">
    <property type="term" value="C:protein-DNA complex"/>
    <property type="evidence" value="ECO:0007669"/>
    <property type="project" value="TreeGrafter"/>
</dbReference>
<dbReference type="PROSITE" id="PS50110">
    <property type="entry name" value="RESPONSE_REGULATORY"/>
    <property type="match status" value="1"/>
</dbReference>
<evidence type="ECO:0000313" key="13">
    <source>
        <dbReference type="Proteomes" id="UP000824201"/>
    </source>
</evidence>
<comment type="caution">
    <text evidence="12">The sequence shown here is derived from an EMBL/GenBank/DDBJ whole genome shotgun (WGS) entry which is preliminary data.</text>
</comment>
<dbReference type="GO" id="GO:0005829">
    <property type="term" value="C:cytosol"/>
    <property type="evidence" value="ECO:0007669"/>
    <property type="project" value="TreeGrafter"/>
</dbReference>
<feature type="DNA-binding region" description="OmpR/PhoB-type" evidence="9">
    <location>
        <begin position="125"/>
        <end position="223"/>
    </location>
</feature>
<evidence type="ECO:0000256" key="1">
    <source>
        <dbReference type="ARBA" id="ARBA00018672"/>
    </source>
</evidence>
<evidence type="ECO:0000313" key="12">
    <source>
        <dbReference type="EMBL" id="HIR88740.1"/>
    </source>
</evidence>
<evidence type="ECO:0000259" key="10">
    <source>
        <dbReference type="PROSITE" id="PS50110"/>
    </source>
</evidence>
<dbReference type="AlphaFoldDB" id="A0A9D1JDF3"/>
<proteinExistence type="predicted"/>
<dbReference type="InterPro" id="IPR039420">
    <property type="entry name" value="WalR-like"/>
</dbReference>
<dbReference type="CDD" id="cd17574">
    <property type="entry name" value="REC_OmpR"/>
    <property type="match status" value="1"/>
</dbReference>
<keyword evidence="4" id="KW-0805">Transcription regulation</keyword>
<dbReference type="GO" id="GO:0000976">
    <property type="term" value="F:transcription cis-regulatory region binding"/>
    <property type="evidence" value="ECO:0007669"/>
    <property type="project" value="TreeGrafter"/>
</dbReference>
<dbReference type="GO" id="GO:0000156">
    <property type="term" value="F:phosphorelay response regulator activity"/>
    <property type="evidence" value="ECO:0007669"/>
    <property type="project" value="TreeGrafter"/>
</dbReference>
<dbReference type="PANTHER" id="PTHR48111:SF2">
    <property type="entry name" value="RESPONSE REGULATOR SAER"/>
    <property type="match status" value="1"/>
</dbReference>
<protein>
    <recommendedName>
        <fullName evidence="1">Stage 0 sporulation protein A homolog</fullName>
    </recommendedName>
</protein>
<dbReference type="PROSITE" id="PS51755">
    <property type="entry name" value="OMPR_PHOB"/>
    <property type="match status" value="1"/>
</dbReference>
<feature type="domain" description="Response regulatory" evidence="10">
    <location>
        <begin position="3"/>
        <end position="116"/>
    </location>
</feature>
<keyword evidence="3" id="KW-0902">Two-component regulatory system</keyword>
<sequence>MAKILIIEDDTDINNMIAEYLNERNMEVEQAFSGTEGKLLWQMNPFDLLILDLMLPGMSGEELTAWIRKNSQVPIIVLTAKDALENKIELLGGGADDYLTKPFALEELWMRVQVQLRHVGAVLEQKMISYKEWSIDLTSMCLRVHGEPINLTAHEFAIVELFMRRPKKVFTKQEIYEAVWQQDYVIEDKTIHVHISNIRSKLKKTKTDHYIQTVWGIGFRLIE</sequence>
<keyword evidence="5 9" id="KW-0238">DNA-binding</keyword>
<keyword evidence="6" id="KW-0804">Transcription</keyword>
<gene>
    <name evidence="12" type="ORF">IAC96_07300</name>
</gene>
<accession>A0A9D1JDF3</accession>
<evidence type="ECO:0000256" key="4">
    <source>
        <dbReference type="ARBA" id="ARBA00023015"/>
    </source>
</evidence>
<dbReference type="Proteomes" id="UP000824201">
    <property type="component" value="Unassembled WGS sequence"/>
</dbReference>
<dbReference type="FunFam" id="3.40.50.2300:FF:000001">
    <property type="entry name" value="DNA-binding response regulator PhoB"/>
    <property type="match status" value="1"/>
</dbReference>
<dbReference type="CDD" id="cd00383">
    <property type="entry name" value="trans_reg_C"/>
    <property type="match status" value="1"/>
</dbReference>
<keyword evidence="2 8" id="KW-0597">Phosphoprotein</keyword>
<name>A0A9D1JDF3_9FIRM</name>
<evidence type="ECO:0000256" key="3">
    <source>
        <dbReference type="ARBA" id="ARBA00023012"/>
    </source>
</evidence>
<evidence type="ECO:0000259" key="11">
    <source>
        <dbReference type="PROSITE" id="PS51755"/>
    </source>
</evidence>
<dbReference type="SMART" id="SM00448">
    <property type="entry name" value="REC"/>
    <property type="match status" value="1"/>
</dbReference>
<dbReference type="EMBL" id="DVHN01000087">
    <property type="protein sequence ID" value="HIR88740.1"/>
    <property type="molecule type" value="Genomic_DNA"/>
</dbReference>
<dbReference type="SUPFAM" id="SSF52172">
    <property type="entry name" value="CheY-like"/>
    <property type="match status" value="1"/>
</dbReference>
<dbReference type="Pfam" id="PF00486">
    <property type="entry name" value="Trans_reg_C"/>
    <property type="match status" value="1"/>
</dbReference>
<dbReference type="InterPro" id="IPR001867">
    <property type="entry name" value="OmpR/PhoB-type_DNA-bd"/>
</dbReference>
<dbReference type="InterPro" id="IPR001789">
    <property type="entry name" value="Sig_transdc_resp-reg_receiver"/>
</dbReference>
<evidence type="ECO:0000256" key="5">
    <source>
        <dbReference type="ARBA" id="ARBA00023125"/>
    </source>
</evidence>
<dbReference type="InterPro" id="IPR011006">
    <property type="entry name" value="CheY-like_superfamily"/>
</dbReference>
<dbReference type="PANTHER" id="PTHR48111">
    <property type="entry name" value="REGULATOR OF RPOS"/>
    <property type="match status" value="1"/>
</dbReference>